<dbReference type="Proteomes" id="UP000818603">
    <property type="component" value="Unassembled WGS sequence"/>
</dbReference>
<dbReference type="InterPro" id="IPR012334">
    <property type="entry name" value="Pectin_lyas_fold"/>
</dbReference>
<keyword evidence="8" id="KW-1185">Reference proteome</keyword>
<evidence type="ECO:0000256" key="3">
    <source>
        <dbReference type="SAM" id="MobiDB-lite"/>
    </source>
</evidence>
<dbReference type="SUPFAM" id="SSF51126">
    <property type="entry name" value="Pectin lyase-like"/>
    <property type="match status" value="1"/>
</dbReference>
<evidence type="ECO:0000256" key="1">
    <source>
        <dbReference type="ARBA" id="ARBA00022723"/>
    </source>
</evidence>
<keyword evidence="4" id="KW-0732">Signal</keyword>
<dbReference type="Proteomes" id="UP000621856">
    <property type="component" value="Unassembled WGS sequence"/>
</dbReference>
<reference evidence="6 8" key="2">
    <citation type="submission" date="2020-02" db="EMBL/GenBank/DDBJ databases">
        <title>Genome sequence of Parvularcula flava strain NH6-79.</title>
        <authorList>
            <person name="Abdul Karim M.H."/>
            <person name="Lam M.Q."/>
            <person name="Chen S.J."/>
            <person name="Yahya A."/>
            <person name="Shahir S."/>
            <person name="Shamsir M.S."/>
            <person name="Chong C.S."/>
        </authorList>
    </citation>
    <scope>NUCLEOTIDE SEQUENCE [LARGE SCALE GENOMIC DNA]</scope>
    <source>
        <strain evidence="6 8">NH6-79</strain>
    </source>
</reference>
<protein>
    <submittedName>
        <fullName evidence="5">Pectate lyase</fullName>
    </submittedName>
</protein>
<dbReference type="Gene3D" id="2.160.20.10">
    <property type="entry name" value="Single-stranded right-handed beta-helix, Pectin lyase-like"/>
    <property type="match status" value="1"/>
</dbReference>
<reference evidence="5" key="3">
    <citation type="submission" date="2020-09" db="EMBL/GenBank/DDBJ databases">
        <authorList>
            <person name="Sun Q."/>
            <person name="Zhou Y."/>
        </authorList>
    </citation>
    <scope>NUCLEOTIDE SEQUENCE</scope>
    <source>
        <strain evidence="5">CGMCC 1.14984</strain>
    </source>
</reference>
<keyword evidence="5" id="KW-0456">Lyase</keyword>
<keyword evidence="2" id="KW-0325">Glycoprotein</keyword>
<name>A0A8J3A1Q5_9PROT</name>
<dbReference type="PANTHER" id="PTHR42970:SF1">
    <property type="entry name" value="PECTATE LYASE C-RELATED"/>
    <property type="match status" value="1"/>
</dbReference>
<evidence type="ECO:0000313" key="5">
    <source>
        <dbReference type="EMBL" id="GGH92340.1"/>
    </source>
</evidence>
<organism evidence="5 7">
    <name type="scientific">Aquisalinus luteolus</name>
    <dbReference type="NCBI Taxonomy" id="1566827"/>
    <lineage>
        <taxon>Bacteria</taxon>
        <taxon>Pseudomonadati</taxon>
        <taxon>Pseudomonadota</taxon>
        <taxon>Alphaproteobacteria</taxon>
        <taxon>Parvularculales</taxon>
        <taxon>Parvularculaceae</taxon>
        <taxon>Aquisalinus</taxon>
    </lineage>
</organism>
<evidence type="ECO:0000313" key="7">
    <source>
        <dbReference type="Proteomes" id="UP000621856"/>
    </source>
</evidence>
<feature type="chain" id="PRO_5035289826" evidence="4">
    <location>
        <begin position="23"/>
        <end position="444"/>
    </location>
</feature>
<feature type="signal peptide" evidence="4">
    <location>
        <begin position="1"/>
        <end position="22"/>
    </location>
</feature>
<keyword evidence="1" id="KW-0479">Metal-binding</keyword>
<sequence>MTLLAVLFGTLLIASCGNSAHSQETDNLAFEGAMGWAATTPGGRGGEIIRVTNLDAEGEGSLRAALEAEGPRIVVFEVGGVIDLDSETIRVSNPFVTIAGQTAPSPGITIIKGGITFATNDVIMQHIRIRSGQGDHAYRSGFDVDNISTADGAYNIIVDHCSFTWATDENLSASGSRFNGDTPDEWRLGTTHDITYSHNIIAEGLAYASHAKGEHSKGSLIHDNVNNILIYGNLYAHNYERNPLFKGGVRGAIVNNFIYNPGSRAIHYNLQGLEWGDVPPENGRMAVIGNAMRAGPDTQDSLALVMLGGQGDLEIYMEDNIAVDRAGYDINKLGRYTTGTAEFIELDAQPEIPNLPTVLPADETEEYVLRNVGARPWDRDYNDVRILADSAEGRGEIIDNESEVGGFPVQEMTRKPFNPDDWNLNTMEPKSPDVLDSGNKAKGT</sequence>
<dbReference type="InterPro" id="IPR052063">
    <property type="entry name" value="Polysaccharide_Lyase_1"/>
</dbReference>
<dbReference type="EMBL" id="BMGZ01000001">
    <property type="protein sequence ID" value="GGH92340.1"/>
    <property type="molecule type" value="Genomic_DNA"/>
</dbReference>
<dbReference type="EMBL" id="VCJR02000001">
    <property type="protein sequence ID" value="NHK26440.1"/>
    <property type="molecule type" value="Genomic_DNA"/>
</dbReference>
<proteinExistence type="predicted"/>
<accession>A0A8J3A1Q5</accession>
<feature type="region of interest" description="Disordered" evidence="3">
    <location>
        <begin position="412"/>
        <end position="444"/>
    </location>
</feature>
<comment type="caution">
    <text evidence="5">The sequence shown here is derived from an EMBL/GenBank/DDBJ whole genome shotgun (WGS) entry which is preliminary data.</text>
</comment>
<dbReference type="InterPro" id="IPR011050">
    <property type="entry name" value="Pectin_lyase_fold/virulence"/>
</dbReference>
<dbReference type="AlphaFoldDB" id="A0A8J3A1Q5"/>
<gene>
    <name evidence="6" type="ORF">FF098_000800</name>
    <name evidence="5" type="ORF">GCM10011355_01610</name>
</gene>
<evidence type="ECO:0000256" key="2">
    <source>
        <dbReference type="ARBA" id="ARBA00023180"/>
    </source>
</evidence>
<dbReference type="RefSeq" id="WP_155135989.1">
    <property type="nucleotide sequence ID" value="NZ_BMGZ01000001.1"/>
</dbReference>
<evidence type="ECO:0000313" key="8">
    <source>
        <dbReference type="Proteomes" id="UP000818603"/>
    </source>
</evidence>
<reference evidence="5" key="1">
    <citation type="journal article" date="2014" name="Int. J. Syst. Evol. Microbiol.">
        <title>Complete genome sequence of Corynebacterium casei LMG S-19264T (=DSM 44701T), isolated from a smear-ripened cheese.</title>
        <authorList>
            <consortium name="US DOE Joint Genome Institute (JGI-PGF)"/>
            <person name="Walter F."/>
            <person name="Albersmeier A."/>
            <person name="Kalinowski J."/>
            <person name="Ruckert C."/>
        </authorList>
    </citation>
    <scope>NUCLEOTIDE SEQUENCE</scope>
    <source>
        <strain evidence="5">CGMCC 1.14984</strain>
    </source>
</reference>
<evidence type="ECO:0000313" key="6">
    <source>
        <dbReference type="EMBL" id="NHK26440.1"/>
    </source>
</evidence>
<dbReference type="GO" id="GO:0016829">
    <property type="term" value="F:lyase activity"/>
    <property type="evidence" value="ECO:0007669"/>
    <property type="project" value="UniProtKB-KW"/>
</dbReference>
<dbReference type="GO" id="GO:0046872">
    <property type="term" value="F:metal ion binding"/>
    <property type="evidence" value="ECO:0007669"/>
    <property type="project" value="UniProtKB-KW"/>
</dbReference>
<evidence type="ECO:0000256" key="4">
    <source>
        <dbReference type="SAM" id="SignalP"/>
    </source>
</evidence>
<dbReference type="PANTHER" id="PTHR42970">
    <property type="entry name" value="PECTATE LYASE C-RELATED"/>
    <property type="match status" value="1"/>
</dbReference>